<reference evidence="1" key="1">
    <citation type="submission" date="2023-02" db="EMBL/GenBank/DDBJ databases">
        <title>Pathogen: clinical or host-associated sample.</title>
        <authorList>
            <person name="Hergert J."/>
            <person name="Casey R."/>
            <person name="Wagner J."/>
            <person name="Young E.L."/>
            <person name="Oakeson K.F."/>
        </authorList>
    </citation>
    <scope>NUCLEOTIDE SEQUENCE</scope>
    <source>
        <strain evidence="1">2022CK-00830</strain>
    </source>
</reference>
<dbReference type="Proteomes" id="UP001220962">
    <property type="component" value="Chromosome"/>
</dbReference>
<proteinExistence type="predicted"/>
<gene>
    <name evidence="1" type="ORF">PUW23_24900</name>
</gene>
<dbReference type="EMBL" id="CP118101">
    <property type="protein sequence ID" value="WDH82641.1"/>
    <property type="molecule type" value="Genomic_DNA"/>
</dbReference>
<dbReference type="AlphaFoldDB" id="A0AAX3MYE7"/>
<organism evidence="1 2">
    <name type="scientific">Paenibacillus urinalis</name>
    <dbReference type="NCBI Taxonomy" id="521520"/>
    <lineage>
        <taxon>Bacteria</taxon>
        <taxon>Bacillati</taxon>
        <taxon>Bacillota</taxon>
        <taxon>Bacilli</taxon>
        <taxon>Bacillales</taxon>
        <taxon>Paenibacillaceae</taxon>
        <taxon>Paenibacillus</taxon>
    </lineage>
</organism>
<name>A0AAX3MYE7_9BACL</name>
<protein>
    <recommendedName>
        <fullName evidence="3">Anti-bacteriophage protein A/HamA C-terminal domain-containing protein</fullName>
    </recommendedName>
</protein>
<sequence length="265" mass="29693">MTLPIGKNEYLMGSTPVFGYGVSYSELELDVALSGPVAEIVFDIEGTADLTDLLDSVIDTDFDRNELKRVLESEKEPENWRVGEALAELFLTCHKACCFPWPDGRDERKSGSSLPGADLVGFKEINDDAFFTFGEVKTSTESGYPPGAMYGRTGLKQQLEDLRDKVGIRDDLVRYLGHRAVTASWKDLYIRAFKKYISNNKSVHLFGLLVRDVKPHEDDLRVRVLSLGKDCSNEMSIELHALYLPEESISKLSEKVMATKREGAK</sequence>
<dbReference type="RefSeq" id="WP_047912618.1">
    <property type="nucleotide sequence ID" value="NZ_CP118101.1"/>
</dbReference>
<accession>A0AAX3MYE7</accession>
<evidence type="ECO:0000313" key="2">
    <source>
        <dbReference type="Proteomes" id="UP001220962"/>
    </source>
</evidence>
<evidence type="ECO:0000313" key="1">
    <source>
        <dbReference type="EMBL" id="WDH82641.1"/>
    </source>
</evidence>
<evidence type="ECO:0008006" key="3">
    <source>
        <dbReference type="Google" id="ProtNLM"/>
    </source>
</evidence>